<dbReference type="EMBL" id="JACBJI010000005">
    <property type="protein sequence ID" value="NYA71736.1"/>
    <property type="molecule type" value="Genomic_DNA"/>
</dbReference>
<organism evidence="1 2">
    <name type="scientific">Flavobacterium agri</name>
    <dbReference type="NCBI Taxonomy" id="2743471"/>
    <lineage>
        <taxon>Bacteria</taxon>
        <taxon>Pseudomonadati</taxon>
        <taxon>Bacteroidota</taxon>
        <taxon>Flavobacteriia</taxon>
        <taxon>Flavobacteriales</taxon>
        <taxon>Flavobacteriaceae</taxon>
        <taxon>Flavobacterium</taxon>
    </lineage>
</organism>
<keyword evidence="2" id="KW-1185">Reference proteome</keyword>
<name>A0A7Y8Y3C5_9FLAO</name>
<dbReference type="Proteomes" id="UP000535020">
    <property type="component" value="Unassembled WGS sequence"/>
</dbReference>
<comment type="caution">
    <text evidence="1">The sequence shown here is derived from an EMBL/GenBank/DDBJ whole genome shotgun (WGS) entry which is preliminary data.</text>
</comment>
<sequence>MRNLLTFLGLIVILASCDKKSKVEKEVEEVPVKMEVHRFDQAFFKSKPEDLNDLRLEYPFFFPDPSDAPYLERLQDPLWKEVYGEVEKKYGNFEPEQQKIEDLFKHFKYYFPNAKTPVVYTLVGNMDYNSKVLFANDTLVISLELFLGKDHKFYAGEFPEYIRQNFEENQILPDVVSAWSQYKIRPPDNTFLSQMVYVGKQLYLKDLFLPETSDADKIGYTPEQIAWSDENEGYVWAYFIESQMLYSTDQKLSERFLNPAPFSKFYLEIDNQSPGRIGEYIGWQIVKSYMENNEVSVQDLLKTDARTLFEKSRYKPKKNE</sequence>
<accession>A0A7Y8Y3C5</accession>
<dbReference type="RefSeq" id="WP_176006548.1">
    <property type="nucleotide sequence ID" value="NZ_JABWMI010000014.1"/>
</dbReference>
<dbReference type="Pfam" id="PF25594">
    <property type="entry name" value="GldB_lipo"/>
    <property type="match status" value="1"/>
</dbReference>
<protein>
    <submittedName>
        <fullName evidence="1">Gliding motility lipoprotein GldB</fullName>
    </submittedName>
</protein>
<dbReference type="PROSITE" id="PS51257">
    <property type="entry name" value="PROKAR_LIPOPROTEIN"/>
    <property type="match status" value="1"/>
</dbReference>
<dbReference type="NCBIfam" id="TIGR03514">
    <property type="entry name" value="GldB_lipo"/>
    <property type="match status" value="1"/>
</dbReference>
<dbReference type="InterPro" id="IPR019853">
    <property type="entry name" value="GldB-like"/>
</dbReference>
<evidence type="ECO:0000313" key="2">
    <source>
        <dbReference type="Proteomes" id="UP000535020"/>
    </source>
</evidence>
<gene>
    <name evidence="1" type="primary">gldB</name>
    <name evidence="1" type="ORF">HZF10_12450</name>
</gene>
<reference evidence="1 2" key="1">
    <citation type="submission" date="2020-07" db="EMBL/GenBank/DDBJ databases">
        <authorList>
            <person name="Sun Q."/>
        </authorList>
    </citation>
    <scope>NUCLEOTIDE SEQUENCE [LARGE SCALE GENOMIC DNA]</scope>
    <source>
        <strain evidence="1 2">MAH-1</strain>
    </source>
</reference>
<evidence type="ECO:0000313" key="1">
    <source>
        <dbReference type="EMBL" id="NYA71736.1"/>
    </source>
</evidence>
<dbReference type="AlphaFoldDB" id="A0A7Y8Y3C5"/>
<keyword evidence="1" id="KW-0449">Lipoprotein</keyword>
<proteinExistence type="predicted"/>